<evidence type="ECO:0000313" key="2">
    <source>
        <dbReference type="Proteomes" id="UP001152622"/>
    </source>
</evidence>
<accession>A0A9Q1FL38</accession>
<dbReference type="AlphaFoldDB" id="A0A9Q1FL38"/>
<evidence type="ECO:0000313" key="1">
    <source>
        <dbReference type="EMBL" id="KAJ8360982.1"/>
    </source>
</evidence>
<comment type="caution">
    <text evidence="1">The sequence shown here is derived from an EMBL/GenBank/DDBJ whole genome shotgun (WGS) entry which is preliminary data.</text>
</comment>
<organism evidence="1 2">
    <name type="scientific">Synaphobranchus kaupii</name>
    <name type="common">Kaup's arrowtooth eel</name>
    <dbReference type="NCBI Taxonomy" id="118154"/>
    <lineage>
        <taxon>Eukaryota</taxon>
        <taxon>Metazoa</taxon>
        <taxon>Chordata</taxon>
        <taxon>Craniata</taxon>
        <taxon>Vertebrata</taxon>
        <taxon>Euteleostomi</taxon>
        <taxon>Actinopterygii</taxon>
        <taxon>Neopterygii</taxon>
        <taxon>Teleostei</taxon>
        <taxon>Anguilliformes</taxon>
        <taxon>Synaphobranchidae</taxon>
        <taxon>Synaphobranchus</taxon>
    </lineage>
</organism>
<protein>
    <submittedName>
        <fullName evidence="1">Uncharacterized protein</fullName>
    </submittedName>
</protein>
<dbReference type="OrthoDB" id="8446208at2759"/>
<proteinExistence type="predicted"/>
<dbReference type="EMBL" id="JAINUF010000005">
    <property type="protein sequence ID" value="KAJ8360982.1"/>
    <property type="molecule type" value="Genomic_DNA"/>
</dbReference>
<name>A0A9Q1FL38_SYNKA</name>
<reference evidence="1" key="1">
    <citation type="journal article" date="2023" name="Science">
        <title>Genome structures resolve the early diversification of teleost fishes.</title>
        <authorList>
            <person name="Parey E."/>
            <person name="Louis A."/>
            <person name="Montfort J."/>
            <person name="Bouchez O."/>
            <person name="Roques C."/>
            <person name="Iampietro C."/>
            <person name="Lluch J."/>
            <person name="Castinel A."/>
            <person name="Donnadieu C."/>
            <person name="Desvignes T."/>
            <person name="Floi Bucao C."/>
            <person name="Jouanno E."/>
            <person name="Wen M."/>
            <person name="Mejri S."/>
            <person name="Dirks R."/>
            <person name="Jansen H."/>
            <person name="Henkel C."/>
            <person name="Chen W.J."/>
            <person name="Zahm M."/>
            <person name="Cabau C."/>
            <person name="Klopp C."/>
            <person name="Thompson A.W."/>
            <person name="Robinson-Rechavi M."/>
            <person name="Braasch I."/>
            <person name="Lecointre G."/>
            <person name="Bobe J."/>
            <person name="Postlethwait J.H."/>
            <person name="Berthelot C."/>
            <person name="Roest Crollius H."/>
            <person name="Guiguen Y."/>
        </authorList>
    </citation>
    <scope>NUCLEOTIDE SEQUENCE</scope>
    <source>
        <strain evidence="1">WJC10195</strain>
    </source>
</reference>
<dbReference type="Proteomes" id="UP001152622">
    <property type="component" value="Chromosome 5"/>
</dbReference>
<sequence length="303" mass="33684">MKCSNAQQRKSFENNWDSTWVVPRISQPQQIVVPSIDCVHVLAKRSPPYSSFPSAAWPKPHALIQCGAKNMTLRISKRGSSPLHVNQDGSWVTVFQKLPQCSSTMSRRRRSLWPPHYGCDISKKDGQTFPVRVAGTPLVIGCPFPPRSPPVDCTAGLLLRLGGVSVVDLKIKVMGYWYPLMAVCRWCALSVELRGGELSLKAPFKGACTETKDGVHTISLQSKDAEMAFSCSPPPPTYPPYPFGHAHLPWLNVPHVHPPTLCLPLHLPSHGQFCLTLCHLSIHILKNLMYQRVIMELPRMAVS</sequence>
<keyword evidence="2" id="KW-1185">Reference proteome</keyword>
<gene>
    <name evidence="1" type="ORF">SKAU_G00175070</name>
</gene>